<evidence type="ECO:0000256" key="2">
    <source>
        <dbReference type="ARBA" id="ARBA00022448"/>
    </source>
</evidence>
<proteinExistence type="predicted"/>
<dbReference type="EMBL" id="QCXQ01000006">
    <property type="protein sequence ID" value="PWF99407.1"/>
    <property type="molecule type" value="Genomic_DNA"/>
</dbReference>
<dbReference type="Gene3D" id="3.40.35.10">
    <property type="entry name" value="Phosphotransferase system, sorbose subfamily IIB component"/>
    <property type="match status" value="1"/>
</dbReference>
<dbReference type="GO" id="GO:0009401">
    <property type="term" value="P:phosphoenolpyruvate-dependent sugar phosphotransferase system"/>
    <property type="evidence" value="ECO:0007669"/>
    <property type="project" value="UniProtKB-KW"/>
</dbReference>
<evidence type="ECO:0000256" key="5">
    <source>
        <dbReference type="ARBA" id="ARBA00022679"/>
    </source>
</evidence>
<dbReference type="RefSeq" id="WP_109250865.1">
    <property type="nucleotide sequence ID" value="NZ_QCXQ01000006.1"/>
</dbReference>
<evidence type="ECO:0000256" key="6">
    <source>
        <dbReference type="ARBA" id="ARBA00022683"/>
    </source>
</evidence>
<dbReference type="CDD" id="cd00001">
    <property type="entry name" value="PTS_IIB_man"/>
    <property type="match status" value="1"/>
</dbReference>
<accession>A0A2V1MY02</accession>
<dbReference type="InterPro" id="IPR036667">
    <property type="entry name" value="PTS_IIB_sorbose-sp_sf"/>
</dbReference>
<dbReference type="OrthoDB" id="9788818at2"/>
<dbReference type="AlphaFoldDB" id="A0A2V1MY02"/>
<comment type="subcellular location">
    <subcellularLocation>
        <location evidence="1">Cytoplasm</location>
    </subcellularLocation>
</comment>
<evidence type="ECO:0000256" key="1">
    <source>
        <dbReference type="ARBA" id="ARBA00004496"/>
    </source>
</evidence>
<dbReference type="NCBIfam" id="TIGR00854">
    <property type="entry name" value="pts-sorbose"/>
    <property type="match status" value="1"/>
</dbReference>
<keyword evidence="4" id="KW-0762">Sugar transport</keyword>
<dbReference type="InterPro" id="IPR018455">
    <property type="entry name" value="PTS_IIB_sorbose-sp_subgr"/>
</dbReference>
<feature type="active site" description="Pros-phosphohistidine intermediate; for EIIB activity" evidence="8">
    <location>
        <position position="16"/>
    </location>
</feature>
<dbReference type="Pfam" id="PF03830">
    <property type="entry name" value="PTSIIB_sorb"/>
    <property type="match status" value="1"/>
</dbReference>
<dbReference type="SUPFAM" id="SSF52728">
    <property type="entry name" value="PTS IIb component"/>
    <property type="match status" value="1"/>
</dbReference>
<evidence type="ECO:0000256" key="4">
    <source>
        <dbReference type="ARBA" id="ARBA00022597"/>
    </source>
</evidence>
<evidence type="ECO:0000313" key="12">
    <source>
        <dbReference type="Proteomes" id="UP000245080"/>
    </source>
</evidence>
<evidence type="ECO:0000256" key="3">
    <source>
        <dbReference type="ARBA" id="ARBA00022490"/>
    </source>
</evidence>
<keyword evidence="5" id="KW-0808">Transferase</keyword>
<dbReference type="Proteomes" id="UP000245080">
    <property type="component" value="Unassembled WGS sequence"/>
</dbReference>
<gene>
    <name evidence="11" type="ORF">DCM90_08110</name>
</gene>
<dbReference type="GO" id="GO:0016301">
    <property type="term" value="F:kinase activity"/>
    <property type="evidence" value="ECO:0007669"/>
    <property type="project" value="UniProtKB-KW"/>
</dbReference>
<keyword evidence="2" id="KW-0813">Transport</keyword>
<feature type="modified residue" description="N6-acetyllysine" evidence="9">
    <location>
        <position position="75"/>
    </location>
</feature>
<evidence type="ECO:0000259" key="10">
    <source>
        <dbReference type="PROSITE" id="PS51101"/>
    </source>
</evidence>
<keyword evidence="12" id="KW-1185">Reference proteome</keyword>
<feature type="modified residue" description="Phosphohistidine; by EIIA" evidence="9">
    <location>
        <position position="16"/>
    </location>
</feature>
<evidence type="ECO:0000313" key="11">
    <source>
        <dbReference type="EMBL" id="PWF99407.1"/>
    </source>
</evidence>
<comment type="caution">
    <text evidence="11">The sequence shown here is derived from an EMBL/GenBank/DDBJ whole genome shotgun (WGS) entry which is preliminary data.</text>
</comment>
<dbReference type="InterPro" id="IPR004720">
    <property type="entry name" value="PTS_IIB_sorbose-sp"/>
</dbReference>
<evidence type="ECO:0000256" key="7">
    <source>
        <dbReference type="ARBA" id="ARBA00022777"/>
    </source>
</evidence>
<evidence type="ECO:0000256" key="8">
    <source>
        <dbReference type="PIRSR" id="PIRSR618455-1"/>
    </source>
</evidence>
<feature type="domain" description="PTS EIIB type-4" evidence="10">
    <location>
        <begin position="1"/>
        <end position="165"/>
    </location>
</feature>
<dbReference type="PROSITE" id="PS51101">
    <property type="entry name" value="PTS_EIIB_TYPE_4"/>
    <property type="match status" value="1"/>
</dbReference>
<keyword evidence="6" id="KW-0598">Phosphotransferase system</keyword>
<reference evidence="11 12" key="1">
    <citation type="journal article" date="2018" name="Int. J. Syst. Evol. Microbiol.">
        <title>Lactobacillus bambusae sp. nov., isolated from a traditional fermented Ma-bamboo shoots of Taiwan.</title>
        <authorList>
            <person name="Wang L.-T."/>
        </authorList>
    </citation>
    <scope>NUCLEOTIDE SEQUENCE [LARGE SCALE GENOMIC DNA]</scope>
    <source>
        <strain evidence="11 12">BS-W1</strain>
    </source>
</reference>
<dbReference type="GO" id="GO:0005737">
    <property type="term" value="C:cytoplasm"/>
    <property type="evidence" value="ECO:0007669"/>
    <property type="project" value="UniProtKB-SubCell"/>
</dbReference>
<keyword evidence="7" id="KW-0418">Kinase</keyword>
<protein>
    <submittedName>
        <fullName evidence="11">PTS fructose transporter subunit IIB</fullName>
    </submittedName>
</protein>
<organism evidence="11 12">
    <name type="scientific">Levilactobacillus bambusae</name>
    <dbReference type="NCBI Taxonomy" id="2024736"/>
    <lineage>
        <taxon>Bacteria</taxon>
        <taxon>Bacillati</taxon>
        <taxon>Bacillota</taxon>
        <taxon>Bacilli</taxon>
        <taxon>Lactobacillales</taxon>
        <taxon>Lactobacillaceae</taxon>
        <taxon>Levilactobacillus</taxon>
    </lineage>
</organism>
<evidence type="ECO:0000256" key="9">
    <source>
        <dbReference type="PIRSR" id="PIRSR618455-2"/>
    </source>
</evidence>
<sequence length="165" mass="17915">MSLTIKLARIDSRLIHGQVVTGWARVAQPNRILVVDDTVAQDSLQKTLLKQAAPAGMKVNCITVEKMIQIWGDPKFDVIKALVLTKGPEAMAEMVKGGVSIPEVNVGNMTFEDGKTVIASNLAVSQEDVDAFNYLHDQGVKLSRQMVPGDSAVDVMDLLKKADLE</sequence>
<dbReference type="GO" id="GO:0008982">
    <property type="term" value="F:protein-N(PI)-phosphohistidine-sugar phosphotransferase activity"/>
    <property type="evidence" value="ECO:0007669"/>
    <property type="project" value="InterPro"/>
</dbReference>
<name>A0A2V1MY02_9LACO</name>
<keyword evidence="3" id="KW-0963">Cytoplasm</keyword>